<dbReference type="Gene3D" id="3.10.350.10">
    <property type="entry name" value="LysM domain"/>
    <property type="match status" value="1"/>
</dbReference>
<dbReference type="CDD" id="cd00118">
    <property type="entry name" value="LysM"/>
    <property type="match status" value="1"/>
</dbReference>
<dbReference type="EMBL" id="DVJJ01000073">
    <property type="protein sequence ID" value="HIS64628.1"/>
    <property type="molecule type" value="Genomic_DNA"/>
</dbReference>
<feature type="domain" description="LysM" evidence="1">
    <location>
        <begin position="191"/>
        <end position="238"/>
    </location>
</feature>
<reference evidence="2" key="2">
    <citation type="journal article" date="2021" name="PeerJ">
        <title>Extensive microbial diversity within the chicken gut microbiome revealed by metagenomics and culture.</title>
        <authorList>
            <person name="Gilroy R."/>
            <person name="Ravi A."/>
            <person name="Getino M."/>
            <person name="Pursley I."/>
            <person name="Horton D.L."/>
            <person name="Alikhan N.F."/>
            <person name="Baker D."/>
            <person name="Gharbi K."/>
            <person name="Hall N."/>
            <person name="Watson M."/>
            <person name="Adriaenssens E.M."/>
            <person name="Foster-Nyarko E."/>
            <person name="Jarju S."/>
            <person name="Secka A."/>
            <person name="Antonio M."/>
            <person name="Oren A."/>
            <person name="Chaudhuri R.R."/>
            <person name="La Ragione R."/>
            <person name="Hildebrand F."/>
            <person name="Pallen M.J."/>
        </authorList>
    </citation>
    <scope>NUCLEOTIDE SEQUENCE</scope>
    <source>
        <strain evidence="2">ChiBcec16-1751</strain>
    </source>
</reference>
<protein>
    <submittedName>
        <fullName evidence="2">LysM peptidoglycan-binding domain-containing protein</fullName>
    </submittedName>
</protein>
<accession>A0A9D1JTE4</accession>
<evidence type="ECO:0000259" key="1">
    <source>
        <dbReference type="PROSITE" id="PS51782"/>
    </source>
</evidence>
<proteinExistence type="predicted"/>
<evidence type="ECO:0000313" key="2">
    <source>
        <dbReference type="EMBL" id="HIS64628.1"/>
    </source>
</evidence>
<dbReference type="Pfam" id="PF19266">
    <property type="entry name" value="CIS_tube"/>
    <property type="match status" value="1"/>
</dbReference>
<comment type="caution">
    <text evidence="2">The sequence shown here is derived from an EMBL/GenBank/DDBJ whole genome shotgun (WGS) entry which is preliminary data.</text>
</comment>
<dbReference type="AlphaFoldDB" id="A0A9D1JTE4"/>
<dbReference type="SMART" id="SM00257">
    <property type="entry name" value="LysM"/>
    <property type="match status" value="1"/>
</dbReference>
<evidence type="ECO:0000313" key="3">
    <source>
        <dbReference type="Proteomes" id="UP000886741"/>
    </source>
</evidence>
<reference evidence="2" key="1">
    <citation type="submission" date="2020-10" db="EMBL/GenBank/DDBJ databases">
        <authorList>
            <person name="Gilroy R."/>
        </authorList>
    </citation>
    <scope>NUCLEOTIDE SEQUENCE</scope>
    <source>
        <strain evidence="2">ChiBcec16-1751</strain>
    </source>
</reference>
<sequence length="242" mass="27514">MFTGATNPNDLVPLEKLKITNLENKETFYVLYNPQSYVQQRSVNYSQINMLGTDAPVVQFQNGNGETLSLELFFDSLSSSTEVGGPPDRQKAFESNSRRQITENMIDVRDYTQEVYKLMTTQSDVHRPPRLLVEWASLQFTGFLVSCEQTFTKFDDMGYPVRAILKCEFLEHRDADKLSACNPLESPDTTKFRTVRQGDSLWALAAREYGESGQWREIAAANGIVNPRRLRAGERLILPALD</sequence>
<dbReference type="Pfam" id="PF01476">
    <property type="entry name" value="LysM"/>
    <property type="match status" value="1"/>
</dbReference>
<gene>
    <name evidence="2" type="ORF">IAA83_04565</name>
</gene>
<name>A0A9D1JTE4_9FIRM</name>
<dbReference type="InterPro" id="IPR036779">
    <property type="entry name" value="LysM_dom_sf"/>
</dbReference>
<dbReference type="InterPro" id="IPR018392">
    <property type="entry name" value="LysM"/>
</dbReference>
<dbReference type="InterPro" id="IPR045361">
    <property type="entry name" value="CIS_tube_prot_N"/>
</dbReference>
<organism evidence="2 3">
    <name type="scientific">Candidatus Avoscillospira avistercoris</name>
    <dbReference type="NCBI Taxonomy" id="2840707"/>
    <lineage>
        <taxon>Bacteria</taxon>
        <taxon>Bacillati</taxon>
        <taxon>Bacillota</taxon>
        <taxon>Clostridia</taxon>
        <taxon>Eubacteriales</taxon>
        <taxon>Oscillospiraceae</taxon>
        <taxon>Oscillospiraceae incertae sedis</taxon>
        <taxon>Candidatus Avoscillospira</taxon>
    </lineage>
</organism>
<dbReference type="Proteomes" id="UP000886741">
    <property type="component" value="Unassembled WGS sequence"/>
</dbReference>
<dbReference type="SUPFAM" id="SSF54106">
    <property type="entry name" value="LysM domain"/>
    <property type="match status" value="1"/>
</dbReference>
<dbReference type="PROSITE" id="PS51782">
    <property type="entry name" value="LYSM"/>
    <property type="match status" value="1"/>
</dbReference>